<gene>
    <name evidence="1" type="ORF">K493DRAFT_319167</name>
</gene>
<dbReference type="InParanoid" id="A0A1Y1XT04"/>
<reference evidence="1 2" key="1">
    <citation type="submission" date="2016-07" db="EMBL/GenBank/DDBJ databases">
        <title>Pervasive Adenine N6-methylation of Active Genes in Fungi.</title>
        <authorList>
            <consortium name="DOE Joint Genome Institute"/>
            <person name="Mondo S.J."/>
            <person name="Dannebaum R.O."/>
            <person name="Kuo R.C."/>
            <person name="Labutti K."/>
            <person name="Haridas S."/>
            <person name="Kuo A."/>
            <person name="Salamov A."/>
            <person name="Ahrendt S.R."/>
            <person name="Lipzen A."/>
            <person name="Sullivan W."/>
            <person name="Andreopoulos W.B."/>
            <person name="Clum A."/>
            <person name="Lindquist E."/>
            <person name="Daum C."/>
            <person name="Ramamoorthy G.K."/>
            <person name="Gryganskyi A."/>
            <person name="Culley D."/>
            <person name="Magnuson J.K."/>
            <person name="James T.Y."/>
            <person name="O'Malley M.A."/>
            <person name="Stajich J.E."/>
            <person name="Spatafora J.W."/>
            <person name="Visel A."/>
            <person name="Grigoriev I.V."/>
        </authorList>
    </citation>
    <scope>NUCLEOTIDE SEQUENCE [LARGE SCALE GENOMIC DNA]</scope>
    <source>
        <strain evidence="1 2">CBS 931.73</strain>
    </source>
</reference>
<dbReference type="AlphaFoldDB" id="A0A1Y1XT04"/>
<evidence type="ECO:0000313" key="2">
    <source>
        <dbReference type="Proteomes" id="UP000193498"/>
    </source>
</evidence>
<dbReference type="EMBL" id="MCFE01000493">
    <property type="protein sequence ID" value="ORX88853.1"/>
    <property type="molecule type" value="Genomic_DNA"/>
</dbReference>
<organism evidence="1 2">
    <name type="scientific">Basidiobolus meristosporus CBS 931.73</name>
    <dbReference type="NCBI Taxonomy" id="1314790"/>
    <lineage>
        <taxon>Eukaryota</taxon>
        <taxon>Fungi</taxon>
        <taxon>Fungi incertae sedis</taxon>
        <taxon>Zoopagomycota</taxon>
        <taxon>Entomophthoromycotina</taxon>
        <taxon>Basidiobolomycetes</taxon>
        <taxon>Basidiobolales</taxon>
        <taxon>Basidiobolaceae</taxon>
        <taxon>Basidiobolus</taxon>
    </lineage>
</organism>
<feature type="non-terminal residue" evidence="1">
    <location>
        <position position="1"/>
    </location>
</feature>
<accession>A0A1Y1XT04</accession>
<dbReference type="Proteomes" id="UP000193498">
    <property type="component" value="Unassembled WGS sequence"/>
</dbReference>
<name>A0A1Y1XT04_9FUNG</name>
<keyword evidence="2" id="KW-1185">Reference proteome</keyword>
<protein>
    <submittedName>
        <fullName evidence="1">Uncharacterized protein</fullName>
    </submittedName>
</protein>
<comment type="caution">
    <text evidence="1">The sequence shown here is derived from an EMBL/GenBank/DDBJ whole genome shotgun (WGS) entry which is preliminary data.</text>
</comment>
<proteinExistence type="predicted"/>
<sequence>FSMNSSFYATFRATELEVKADRVAQCAASYVAQELAFGGGFKTEIQKGTPVDPDVVIPMTTFSYHEYPTLNEPPRIFIPPSSRQIVKPSKVTVSRPHKIKSRITPELALEGSVLVDIINHRKPNTKRTLPERELLRVFAIENQLALRVASV</sequence>
<evidence type="ECO:0000313" key="1">
    <source>
        <dbReference type="EMBL" id="ORX88853.1"/>
    </source>
</evidence>